<evidence type="ECO:0000313" key="3">
    <source>
        <dbReference type="EMBL" id="QDT13680.1"/>
    </source>
</evidence>
<dbReference type="OrthoDB" id="8736147at2"/>
<dbReference type="SUPFAM" id="SSF56059">
    <property type="entry name" value="Glutathione synthetase ATP-binding domain-like"/>
    <property type="match status" value="1"/>
</dbReference>
<name>A0A517P2T0_9BACT</name>
<evidence type="ECO:0000259" key="2">
    <source>
        <dbReference type="Pfam" id="PF14397"/>
    </source>
</evidence>
<dbReference type="Pfam" id="PF14397">
    <property type="entry name" value="ATPgrasp_ST"/>
    <property type="match status" value="1"/>
</dbReference>
<dbReference type="AlphaFoldDB" id="A0A517P2T0"/>
<evidence type="ECO:0000256" key="1">
    <source>
        <dbReference type="SAM" id="MobiDB-lite"/>
    </source>
</evidence>
<keyword evidence="4" id="KW-1185">Reference proteome</keyword>
<accession>A0A517P2T0</accession>
<feature type="region of interest" description="Disordered" evidence="1">
    <location>
        <begin position="366"/>
        <end position="409"/>
    </location>
</feature>
<reference evidence="3 4" key="1">
    <citation type="submission" date="2019-02" db="EMBL/GenBank/DDBJ databases">
        <title>Deep-cultivation of Planctomycetes and their phenomic and genomic characterization uncovers novel biology.</title>
        <authorList>
            <person name="Wiegand S."/>
            <person name="Jogler M."/>
            <person name="Boedeker C."/>
            <person name="Pinto D."/>
            <person name="Vollmers J."/>
            <person name="Rivas-Marin E."/>
            <person name="Kohn T."/>
            <person name="Peeters S.H."/>
            <person name="Heuer A."/>
            <person name="Rast P."/>
            <person name="Oberbeckmann S."/>
            <person name="Bunk B."/>
            <person name="Jeske O."/>
            <person name="Meyerdierks A."/>
            <person name="Storesund J.E."/>
            <person name="Kallscheuer N."/>
            <person name="Luecker S."/>
            <person name="Lage O.M."/>
            <person name="Pohl T."/>
            <person name="Merkel B.J."/>
            <person name="Hornburger P."/>
            <person name="Mueller R.-W."/>
            <person name="Bruemmer F."/>
            <person name="Labrenz M."/>
            <person name="Spormann A.M."/>
            <person name="Op den Camp H."/>
            <person name="Overmann J."/>
            <person name="Amann R."/>
            <person name="Jetten M.S.M."/>
            <person name="Mascher T."/>
            <person name="Medema M.H."/>
            <person name="Devos D.P."/>
            <person name="Kaster A.-K."/>
            <person name="Ovreas L."/>
            <person name="Rohde M."/>
            <person name="Galperin M.Y."/>
            <person name="Jogler C."/>
        </authorList>
    </citation>
    <scope>NUCLEOTIDE SEQUENCE [LARGE SCALE GENOMIC DNA]</scope>
    <source>
        <strain evidence="3 4">K23_9</strain>
    </source>
</reference>
<feature type="domain" description="Alpha-L-glutamate ligase-related protein ATP-grasp" evidence="2">
    <location>
        <begin position="192"/>
        <end position="352"/>
    </location>
</feature>
<evidence type="ECO:0000313" key="4">
    <source>
        <dbReference type="Proteomes" id="UP000319817"/>
    </source>
</evidence>
<sequence length="431" mass="46970">MSIDQFQFDTAQNSSAVDVMQGMRKAKKAGRGMFGIFLEIAKLRYGKGKLTLEEYFMYELYDDTRYSPEAKRTFLSQHNMMLDSPWRLVAKDKPVLTAMLSGLGLPVPETQALYHANRTVGGAIALRNQNDIHRFLRKQAQYPMFGKPFDRACSLGTARISGYDASSDTVTIGDDSVVTVEKFTEMIQSMGQDYLFQTLMLPHSSISKLIGPSVSSVRMFVITDKDGSSLFRAAWKIPATVNSADNFWRVGNILAGIDVETGKIGRTLTRTEKGTEPIASHPVTGAQFDGMVFPMWEQMKETVLAAAVNLPGCSFQGWDVALTDQGPVIVELEGDGGNPIMEQLCFDSGLLEERYLRIVADGNKNPAKPVSRAPVASQDPTASSDESGEESAPEIEPGDVEVSHAESAESKAPIVIAPVIVSTTSDATTSV</sequence>
<dbReference type="RefSeq" id="WP_145421439.1">
    <property type="nucleotide sequence ID" value="NZ_CP036526.1"/>
</dbReference>
<dbReference type="Proteomes" id="UP000319817">
    <property type="component" value="Chromosome"/>
</dbReference>
<dbReference type="EMBL" id="CP036526">
    <property type="protein sequence ID" value="QDT13680.1"/>
    <property type="molecule type" value="Genomic_DNA"/>
</dbReference>
<feature type="compositionally biased region" description="Acidic residues" evidence="1">
    <location>
        <begin position="386"/>
        <end position="399"/>
    </location>
</feature>
<organism evidence="3 4">
    <name type="scientific">Stieleria marina</name>
    <dbReference type="NCBI Taxonomy" id="1930275"/>
    <lineage>
        <taxon>Bacteria</taxon>
        <taxon>Pseudomonadati</taxon>
        <taxon>Planctomycetota</taxon>
        <taxon>Planctomycetia</taxon>
        <taxon>Pirellulales</taxon>
        <taxon>Pirellulaceae</taxon>
        <taxon>Stieleria</taxon>
    </lineage>
</organism>
<dbReference type="InterPro" id="IPR039523">
    <property type="entry name" value="RimK-rel_E_lig_ATP-grasp"/>
</dbReference>
<protein>
    <recommendedName>
        <fullName evidence="2">Alpha-L-glutamate ligase-related protein ATP-grasp domain-containing protein</fullName>
    </recommendedName>
</protein>
<proteinExistence type="predicted"/>
<gene>
    <name evidence="3" type="ORF">K239x_57000</name>
</gene>